<keyword evidence="3" id="KW-0378">Hydrolase</keyword>
<dbReference type="SUPFAM" id="SSF52540">
    <property type="entry name" value="P-loop containing nucleoside triphosphate hydrolases"/>
    <property type="match status" value="1"/>
</dbReference>
<evidence type="ECO:0000256" key="2">
    <source>
        <dbReference type="ARBA" id="ARBA00022741"/>
    </source>
</evidence>
<accession>A0A9D4BLA3</accession>
<dbReference type="InterPro" id="IPR050534">
    <property type="entry name" value="Coronavir_polyprotein_1ab"/>
</dbReference>
<protein>
    <submittedName>
        <fullName evidence="8">Uncharacterized protein</fullName>
    </submittedName>
</protein>
<keyword evidence="2" id="KW-0547">Nucleotide-binding</keyword>
<reference evidence="8" key="1">
    <citation type="journal article" date="2019" name="bioRxiv">
        <title>The Genome of the Zebra Mussel, Dreissena polymorpha: A Resource for Invasive Species Research.</title>
        <authorList>
            <person name="McCartney M.A."/>
            <person name="Auch B."/>
            <person name="Kono T."/>
            <person name="Mallez S."/>
            <person name="Zhang Y."/>
            <person name="Obille A."/>
            <person name="Becker A."/>
            <person name="Abrahante J.E."/>
            <person name="Garbe J."/>
            <person name="Badalamenti J.P."/>
            <person name="Herman A."/>
            <person name="Mangelson H."/>
            <person name="Liachko I."/>
            <person name="Sullivan S."/>
            <person name="Sone E.D."/>
            <person name="Koren S."/>
            <person name="Silverstein K.A.T."/>
            <person name="Beckman K.B."/>
            <person name="Gohl D.M."/>
        </authorList>
    </citation>
    <scope>NUCLEOTIDE SEQUENCE</scope>
    <source>
        <strain evidence="8">Duluth1</strain>
        <tissue evidence="8">Whole animal</tissue>
    </source>
</reference>
<dbReference type="GO" id="GO:0005524">
    <property type="term" value="F:ATP binding"/>
    <property type="evidence" value="ECO:0007669"/>
    <property type="project" value="UniProtKB-KW"/>
</dbReference>
<dbReference type="EMBL" id="JAIWYP010000015">
    <property type="protein sequence ID" value="KAH3699106.1"/>
    <property type="molecule type" value="Genomic_DNA"/>
</dbReference>
<evidence type="ECO:0000256" key="4">
    <source>
        <dbReference type="ARBA" id="ARBA00022806"/>
    </source>
</evidence>
<feature type="domain" description="DNA2/NAM7 helicase-like C-terminal" evidence="7">
    <location>
        <begin position="507"/>
        <end position="654"/>
    </location>
</feature>
<dbReference type="AlphaFoldDB" id="A0A9D4BLA3"/>
<evidence type="ECO:0000313" key="8">
    <source>
        <dbReference type="EMBL" id="KAH3699106.1"/>
    </source>
</evidence>
<dbReference type="Pfam" id="PF13087">
    <property type="entry name" value="AAA_12"/>
    <property type="match status" value="1"/>
</dbReference>
<dbReference type="InterPro" id="IPR027417">
    <property type="entry name" value="P-loop_NTPase"/>
</dbReference>
<feature type="domain" description="DNA2/NAM7 helicase helicase" evidence="6">
    <location>
        <begin position="262"/>
        <end position="497"/>
    </location>
</feature>
<organism evidence="8 9">
    <name type="scientific">Dreissena polymorpha</name>
    <name type="common">Zebra mussel</name>
    <name type="synonym">Mytilus polymorpha</name>
    <dbReference type="NCBI Taxonomy" id="45954"/>
    <lineage>
        <taxon>Eukaryota</taxon>
        <taxon>Metazoa</taxon>
        <taxon>Spiralia</taxon>
        <taxon>Lophotrochozoa</taxon>
        <taxon>Mollusca</taxon>
        <taxon>Bivalvia</taxon>
        <taxon>Autobranchia</taxon>
        <taxon>Heteroconchia</taxon>
        <taxon>Euheterodonta</taxon>
        <taxon>Imparidentia</taxon>
        <taxon>Neoheterodontei</taxon>
        <taxon>Myida</taxon>
        <taxon>Dreissenoidea</taxon>
        <taxon>Dreissenidae</taxon>
        <taxon>Dreissena</taxon>
    </lineage>
</organism>
<dbReference type="GO" id="GO:0016787">
    <property type="term" value="F:hydrolase activity"/>
    <property type="evidence" value="ECO:0007669"/>
    <property type="project" value="UniProtKB-KW"/>
</dbReference>
<keyword evidence="5" id="KW-0067">ATP-binding</keyword>
<evidence type="ECO:0000259" key="6">
    <source>
        <dbReference type="Pfam" id="PF13086"/>
    </source>
</evidence>
<comment type="caution">
    <text evidence="8">The sequence shown here is derived from an EMBL/GenBank/DDBJ whole genome shotgun (WGS) entry which is preliminary data.</text>
</comment>
<gene>
    <name evidence="8" type="ORF">DPMN_074060</name>
</gene>
<dbReference type="PANTHER" id="PTHR43788">
    <property type="entry name" value="DNA2/NAM7 HELICASE FAMILY MEMBER"/>
    <property type="match status" value="1"/>
</dbReference>
<evidence type="ECO:0000256" key="1">
    <source>
        <dbReference type="ARBA" id="ARBA00007913"/>
    </source>
</evidence>
<dbReference type="InterPro" id="IPR041679">
    <property type="entry name" value="DNA2/NAM7-like_C"/>
</dbReference>
<comment type="similarity">
    <text evidence="1">Belongs to the DNA2/NAM7 helicase family.</text>
</comment>
<dbReference type="GO" id="GO:0043139">
    <property type="term" value="F:5'-3' DNA helicase activity"/>
    <property type="evidence" value="ECO:0007669"/>
    <property type="project" value="TreeGrafter"/>
</dbReference>
<keyword evidence="4" id="KW-0347">Helicase</keyword>
<proteinExistence type="inferred from homology"/>
<evidence type="ECO:0000256" key="3">
    <source>
        <dbReference type="ARBA" id="ARBA00022801"/>
    </source>
</evidence>
<dbReference type="CDD" id="cd18808">
    <property type="entry name" value="SF1_C_Upf1"/>
    <property type="match status" value="1"/>
</dbReference>
<keyword evidence="9" id="KW-1185">Reference proteome</keyword>
<evidence type="ECO:0000313" key="9">
    <source>
        <dbReference type="Proteomes" id="UP000828390"/>
    </source>
</evidence>
<dbReference type="Proteomes" id="UP000828390">
    <property type="component" value="Unassembled WGS sequence"/>
</dbReference>
<dbReference type="PANTHER" id="PTHR43788:SF16">
    <property type="entry name" value="HELICASE WITH ZINC FINGER 2"/>
    <property type="match status" value="1"/>
</dbReference>
<dbReference type="Gene3D" id="3.40.50.300">
    <property type="entry name" value="P-loop containing nucleotide triphosphate hydrolases"/>
    <property type="match status" value="2"/>
</dbReference>
<evidence type="ECO:0000256" key="5">
    <source>
        <dbReference type="ARBA" id="ARBA00022840"/>
    </source>
</evidence>
<reference evidence="8" key="2">
    <citation type="submission" date="2020-11" db="EMBL/GenBank/DDBJ databases">
        <authorList>
            <person name="McCartney M.A."/>
            <person name="Auch B."/>
            <person name="Kono T."/>
            <person name="Mallez S."/>
            <person name="Becker A."/>
            <person name="Gohl D.M."/>
            <person name="Silverstein K.A.T."/>
            <person name="Koren S."/>
            <person name="Bechman K.B."/>
            <person name="Herman A."/>
            <person name="Abrahante J.E."/>
            <person name="Garbe J."/>
        </authorList>
    </citation>
    <scope>NUCLEOTIDE SEQUENCE</scope>
    <source>
        <strain evidence="8">Duluth1</strain>
        <tissue evidence="8">Whole animal</tissue>
    </source>
</reference>
<name>A0A9D4BLA3_DREPO</name>
<dbReference type="Pfam" id="PF13086">
    <property type="entry name" value="AAA_11"/>
    <property type="match status" value="1"/>
</dbReference>
<sequence length="663" mass="75632">MSAGPLRGIMVPKPVCLKLTDTISFCLLHTEDPVLHLSNYSNQAVSKSFRNATQYVNEWLPLILMESAANIVGCSNDNVSINNVNINFTSGTTGKFVLSIQHCEERNIELSGIQRDESDKDEAFIKQSCDWLCLKVPLQRGTATPHDVNYNYTYWIGHGVITDIKQKGAQSDKLLVNFKLCARAGSFPSAIGNSNAKCSVEILKKSYVDCRTEKIIQLLQRSEDFLSKQIAIKHRIPDLDSCYIDALNGLTLDLRKAMLKNNDKQKEAIERAMASRFTLIQGPPGTGKTHTGITLIYLFDKINETISTQSNQPRKSILFCGPCNKSVDHVARWMLKKMGTYSLKFVRVYGKWIEAIDFPIPGKTFYHPKNLEPARDLQCVSLHHLIREDGKPFAEEIKDVDKHFKDHEYIPMPAKVKEYKKMLRMACQEELKKYHIILCTADVATNQNLIQNLNIQQLIMDEAGRCPEPKCLVPIISSKAEQVVLIGDHMQLRPIIKCKEAAELGIETSLFERYARMGTSKKLKNNVKFTMLEHQYRMHPRICDIPSKLFYEGKLQTKHYYSKDQPLPIWPQHESLGVIPHVFVHLVGNEEMLTVSTEDGNEKSKSNAEEVDYVVKLYKYLLHQVPNERVYILSQYNAQCSEIKRKLREMNLYDDDVGTVVSI</sequence>
<dbReference type="InterPro" id="IPR041677">
    <property type="entry name" value="DNA2/NAM7_AAA_11"/>
</dbReference>
<evidence type="ECO:0000259" key="7">
    <source>
        <dbReference type="Pfam" id="PF13087"/>
    </source>
</evidence>
<dbReference type="InterPro" id="IPR047187">
    <property type="entry name" value="SF1_C_Upf1"/>
</dbReference>